<dbReference type="NCBIfam" id="TIGR01733">
    <property type="entry name" value="AA-adenyl-dom"/>
    <property type="match status" value="3"/>
</dbReference>
<dbReference type="Pfam" id="PF00501">
    <property type="entry name" value="AMP-binding"/>
    <property type="match status" value="3"/>
</dbReference>
<dbReference type="InterPro" id="IPR009081">
    <property type="entry name" value="PP-bd_ACP"/>
</dbReference>
<dbReference type="Gene3D" id="3.30.559.30">
    <property type="entry name" value="Nonribosomal peptide synthetase, condensation domain"/>
    <property type="match status" value="4"/>
</dbReference>
<evidence type="ECO:0000256" key="6">
    <source>
        <dbReference type="ARBA" id="ARBA00022737"/>
    </source>
</evidence>
<dbReference type="GO" id="GO:0031177">
    <property type="term" value="F:phosphopantetheine binding"/>
    <property type="evidence" value="ECO:0007669"/>
    <property type="project" value="InterPro"/>
</dbReference>
<dbReference type="InterPro" id="IPR045851">
    <property type="entry name" value="AMP-bd_C_sf"/>
</dbReference>
<dbReference type="InterPro" id="IPR029058">
    <property type="entry name" value="AB_hydrolase_fold"/>
</dbReference>
<reference evidence="10 11" key="1">
    <citation type="submission" date="2017-03" db="EMBL/GenBank/DDBJ databases">
        <title>Complete genome sequence of Paenibacillus Kribbensis producing bioflocculants.</title>
        <authorList>
            <person name="Lee H.-G."/>
            <person name="Oh H.-M."/>
        </authorList>
    </citation>
    <scope>NUCLEOTIDE SEQUENCE [LARGE SCALE GENOMIC DNA]</scope>
    <source>
        <strain evidence="10 11">AM49</strain>
    </source>
</reference>
<dbReference type="FunFam" id="3.30.300.30:FF:000010">
    <property type="entry name" value="Enterobactin synthetase component F"/>
    <property type="match status" value="3"/>
</dbReference>
<dbReference type="GO" id="GO:0017000">
    <property type="term" value="P:antibiotic biosynthetic process"/>
    <property type="evidence" value="ECO:0007669"/>
    <property type="project" value="UniProtKB-KW"/>
</dbReference>
<dbReference type="NCBIfam" id="TIGR01720">
    <property type="entry name" value="NRPS-para261"/>
    <property type="match status" value="1"/>
</dbReference>
<dbReference type="Pfam" id="PF13193">
    <property type="entry name" value="AMP-binding_C"/>
    <property type="match status" value="3"/>
</dbReference>
<evidence type="ECO:0000256" key="5">
    <source>
        <dbReference type="ARBA" id="ARBA00022598"/>
    </source>
</evidence>
<feature type="domain" description="Carrier" evidence="9">
    <location>
        <begin position="3437"/>
        <end position="3512"/>
    </location>
</feature>
<evidence type="ECO:0000313" key="10">
    <source>
        <dbReference type="EMBL" id="ASR47662.1"/>
    </source>
</evidence>
<organism evidence="10 11">
    <name type="scientific">Paenibacillus kribbensis</name>
    <dbReference type="NCBI Taxonomy" id="172713"/>
    <lineage>
        <taxon>Bacteria</taxon>
        <taxon>Bacillati</taxon>
        <taxon>Bacillota</taxon>
        <taxon>Bacilli</taxon>
        <taxon>Bacillales</taxon>
        <taxon>Paenibacillaceae</taxon>
        <taxon>Paenibacillus</taxon>
    </lineage>
</organism>
<dbReference type="KEGG" id="pkb:B4V02_13750"/>
<dbReference type="FunFam" id="1.10.1200.10:FF:000005">
    <property type="entry name" value="Nonribosomal peptide synthetase 1"/>
    <property type="match status" value="3"/>
</dbReference>
<dbReference type="Proteomes" id="UP000214666">
    <property type="component" value="Chromosome"/>
</dbReference>
<comment type="similarity">
    <text evidence="2">Belongs to the ATP-dependent AMP-binding enzyme family.</text>
</comment>
<dbReference type="PROSITE" id="PS00012">
    <property type="entry name" value="PHOSPHOPANTETHEINE"/>
    <property type="match status" value="3"/>
</dbReference>
<dbReference type="SUPFAM" id="SSF52777">
    <property type="entry name" value="CoA-dependent acyltransferases"/>
    <property type="match status" value="7"/>
</dbReference>
<dbReference type="CDD" id="cd12117">
    <property type="entry name" value="A_NRPS_Srf_like"/>
    <property type="match status" value="2"/>
</dbReference>
<evidence type="ECO:0000256" key="3">
    <source>
        <dbReference type="ARBA" id="ARBA00022450"/>
    </source>
</evidence>
<name>A0A222WNW2_9BACL</name>
<dbReference type="Gene3D" id="2.30.38.10">
    <property type="entry name" value="Luciferase, Domain 3"/>
    <property type="match status" value="3"/>
</dbReference>
<keyword evidence="11" id="KW-1185">Reference proteome</keyword>
<comment type="cofactor">
    <cofactor evidence="1">
        <name>pantetheine 4'-phosphate</name>
        <dbReference type="ChEBI" id="CHEBI:47942"/>
    </cofactor>
</comment>
<dbReference type="Gene3D" id="3.40.50.1820">
    <property type="entry name" value="alpha/beta hydrolase"/>
    <property type="match status" value="1"/>
</dbReference>
<dbReference type="Gene3D" id="3.30.300.30">
    <property type="match status" value="3"/>
</dbReference>
<dbReference type="SMART" id="SM00823">
    <property type="entry name" value="PKS_PP"/>
    <property type="match status" value="3"/>
</dbReference>
<keyword evidence="4" id="KW-0597">Phosphoprotein</keyword>
<dbReference type="NCBIfam" id="NF003417">
    <property type="entry name" value="PRK04813.1"/>
    <property type="match status" value="4"/>
</dbReference>
<evidence type="ECO:0000256" key="4">
    <source>
        <dbReference type="ARBA" id="ARBA00022553"/>
    </source>
</evidence>
<dbReference type="FunFam" id="3.30.559.30:FF:000001">
    <property type="entry name" value="Non-ribosomal peptide synthetase"/>
    <property type="match status" value="1"/>
</dbReference>
<dbReference type="SUPFAM" id="SSF47336">
    <property type="entry name" value="ACP-like"/>
    <property type="match status" value="3"/>
</dbReference>
<dbReference type="InterPro" id="IPR001031">
    <property type="entry name" value="Thioesterase"/>
</dbReference>
<dbReference type="EMBL" id="CP020028">
    <property type="protein sequence ID" value="ASR47662.1"/>
    <property type="molecule type" value="Genomic_DNA"/>
</dbReference>
<dbReference type="FunFam" id="3.40.50.12780:FF:000012">
    <property type="entry name" value="Non-ribosomal peptide synthetase"/>
    <property type="match status" value="2"/>
</dbReference>
<evidence type="ECO:0000259" key="9">
    <source>
        <dbReference type="PROSITE" id="PS50075"/>
    </source>
</evidence>
<dbReference type="Gene3D" id="1.10.287.490">
    <property type="entry name" value="Helix hairpin bin"/>
    <property type="match status" value="1"/>
</dbReference>
<protein>
    <submittedName>
        <fullName evidence="10">Non-ribosomal peptide synthetase</fullName>
    </submittedName>
</protein>
<dbReference type="GO" id="GO:0016874">
    <property type="term" value="F:ligase activity"/>
    <property type="evidence" value="ECO:0007669"/>
    <property type="project" value="UniProtKB-KW"/>
</dbReference>
<dbReference type="CDD" id="cd05930">
    <property type="entry name" value="A_NRPS"/>
    <property type="match status" value="1"/>
</dbReference>
<dbReference type="InterPro" id="IPR001242">
    <property type="entry name" value="Condensation_dom"/>
</dbReference>
<keyword evidence="8" id="KW-0511">Multifunctional enzyme</keyword>
<dbReference type="Gene3D" id="3.30.559.10">
    <property type="entry name" value="Chloramphenicol acetyltransferase-like domain"/>
    <property type="match status" value="3"/>
</dbReference>
<evidence type="ECO:0000256" key="1">
    <source>
        <dbReference type="ARBA" id="ARBA00001957"/>
    </source>
</evidence>
<gene>
    <name evidence="10" type="ORF">B4V02_13750</name>
</gene>
<dbReference type="CDD" id="cd19543">
    <property type="entry name" value="DCL_NRPS"/>
    <property type="match status" value="1"/>
</dbReference>
<dbReference type="Pfam" id="PF00668">
    <property type="entry name" value="Condensation"/>
    <property type="match status" value="4"/>
</dbReference>
<dbReference type="STRING" id="172713.GCA_001705305_04932"/>
<dbReference type="PROSITE" id="PS50075">
    <property type="entry name" value="CARRIER"/>
    <property type="match status" value="3"/>
</dbReference>
<dbReference type="GO" id="GO:0005737">
    <property type="term" value="C:cytoplasm"/>
    <property type="evidence" value="ECO:0007669"/>
    <property type="project" value="TreeGrafter"/>
</dbReference>
<dbReference type="InterPro" id="IPR023213">
    <property type="entry name" value="CAT-like_dom_sf"/>
</dbReference>
<dbReference type="PROSITE" id="PS00455">
    <property type="entry name" value="AMP_BINDING"/>
    <property type="match status" value="3"/>
</dbReference>
<accession>A0A222WNW2</accession>
<dbReference type="InterPro" id="IPR010071">
    <property type="entry name" value="AA_adenyl_dom"/>
</dbReference>
<dbReference type="PANTHER" id="PTHR45527">
    <property type="entry name" value="NONRIBOSOMAL PEPTIDE SYNTHETASE"/>
    <property type="match status" value="1"/>
</dbReference>
<evidence type="ECO:0000256" key="2">
    <source>
        <dbReference type="ARBA" id="ARBA00006432"/>
    </source>
</evidence>
<dbReference type="FunFam" id="3.40.50.980:FF:000001">
    <property type="entry name" value="Non-ribosomal peptide synthetase"/>
    <property type="match status" value="2"/>
</dbReference>
<keyword evidence="3" id="KW-0596">Phosphopantetheine</keyword>
<keyword evidence="7" id="KW-0045">Antibiotic biosynthesis</keyword>
<dbReference type="CDD" id="cd19531">
    <property type="entry name" value="LCL_NRPS-like"/>
    <property type="match status" value="1"/>
</dbReference>
<feature type="domain" description="Carrier" evidence="9">
    <location>
        <begin position="832"/>
        <end position="907"/>
    </location>
</feature>
<dbReference type="SUPFAM" id="SSF53474">
    <property type="entry name" value="alpha/beta-Hydrolases"/>
    <property type="match status" value="1"/>
</dbReference>
<dbReference type="GO" id="GO:0043041">
    <property type="term" value="P:amino acid activation for nonribosomal peptide biosynthetic process"/>
    <property type="evidence" value="ECO:0007669"/>
    <property type="project" value="TreeGrafter"/>
</dbReference>
<dbReference type="RefSeq" id="WP_094155228.1">
    <property type="nucleotide sequence ID" value="NZ_CP020028.1"/>
</dbReference>
<keyword evidence="6" id="KW-0677">Repeat</keyword>
<dbReference type="InterPro" id="IPR000873">
    <property type="entry name" value="AMP-dep_synth/lig_dom"/>
</dbReference>
<dbReference type="SMART" id="SM00824">
    <property type="entry name" value="PKS_TE"/>
    <property type="match status" value="1"/>
</dbReference>
<dbReference type="InterPro" id="IPR010060">
    <property type="entry name" value="NRPS_synth"/>
</dbReference>
<dbReference type="PANTHER" id="PTHR45527:SF1">
    <property type="entry name" value="FATTY ACID SYNTHASE"/>
    <property type="match status" value="1"/>
</dbReference>
<dbReference type="InterPro" id="IPR020802">
    <property type="entry name" value="TesA-like"/>
</dbReference>
<dbReference type="Pfam" id="PF00550">
    <property type="entry name" value="PP-binding"/>
    <property type="match status" value="3"/>
</dbReference>
<dbReference type="GO" id="GO:0044550">
    <property type="term" value="P:secondary metabolite biosynthetic process"/>
    <property type="evidence" value="ECO:0007669"/>
    <property type="project" value="UniProtKB-ARBA"/>
</dbReference>
<dbReference type="CDD" id="cd19534">
    <property type="entry name" value="E_NRPS"/>
    <property type="match status" value="1"/>
</dbReference>
<dbReference type="GO" id="GO:0008610">
    <property type="term" value="P:lipid biosynthetic process"/>
    <property type="evidence" value="ECO:0007669"/>
    <property type="project" value="UniProtKB-ARBA"/>
</dbReference>
<dbReference type="SUPFAM" id="SSF56801">
    <property type="entry name" value="Acetyl-CoA synthetase-like"/>
    <property type="match status" value="3"/>
</dbReference>
<dbReference type="Gene3D" id="3.40.50.980">
    <property type="match status" value="8"/>
</dbReference>
<dbReference type="InterPro" id="IPR020806">
    <property type="entry name" value="PKS_PP-bd"/>
</dbReference>
<evidence type="ECO:0000256" key="7">
    <source>
        <dbReference type="ARBA" id="ARBA00023194"/>
    </source>
</evidence>
<feature type="domain" description="Carrier" evidence="9">
    <location>
        <begin position="1886"/>
        <end position="1960"/>
    </location>
</feature>
<evidence type="ECO:0000313" key="11">
    <source>
        <dbReference type="Proteomes" id="UP000214666"/>
    </source>
</evidence>
<proteinExistence type="inferred from homology"/>
<dbReference type="Gene3D" id="1.10.1200.10">
    <property type="entry name" value="ACP-like"/>
    <property type="match status" value="3"/>
</dbReference>
<sequence>MKALFEKEKNYWSHKLEPEDHIICLPYTNNVSKDANTTNSNSHTYTLTFPSEISGRISSITGGAPWAVFMVLLAGVESLLHKYTGEERVLLGIPVAKSGNSATKPINHLLLLKNTLDSTTSFKTLLALIKTSVSEAIEHQNIPFWSYTEGLEIPRSEDDKPLIHTSISMQNIHISDFLNHVQSELDFQFQWENAAVSLNVKYSSDRYSEATIERFVEQLLRLYTIVLHQPELAISAAQVLSEQEVEQLVYTFNDTAADYPRHASIHALFEEQAQQTPQQVAVVYGQDRLTYGELNEKASRMAHTLRKLGICTEQTVGIVAERSIEMIVGMLAILKAGGAYVPIDSDYPNERVRYLLEDSGANILLVQRMEHRPVDFAGTVLDLSDSAIYGMDEADRCNPVLPNDHGTYTGTADMGYVDCLNPLYSISASSELASTTTTQPETIQPEATQSEQAEQIQQAYTAGEHSKATAADRLAYIMYTSGTTGQPKGVMVEHRNVVRLVKNTNYAQLDADTRILQTGAVVFDASTFEIWGALLNGGQLVLVSQDVILDAPKLKEAVRNHGITTMWLTAPLFNQLSQQDLELFEGIRELLVGGDVLSVPHINRVLDAYPSLRIINGYGPTENTTFSTTHAITGVQSESVPIGSPIHNSTAYVVDRSMQLQPVGAWGELIVGGDGVARGYRNRPDLTTEKFIDSPFRSGERCYRTGDLVRWNTDGTLEYKGRIDAQVKIRGYRIELGEVAAQLLKLEAVREAVVIAREDEQGQKQLCAYVVTHADVAANELRSALSQELPGYMVPSYFVQLEQLPLTPNGKVDRRALPQPEGSVNSGAAYIPPQTPLEEQLASIWQEVLELERIGRKENFFEAGGHSLRATHVISLIHKKLHKNLQLKDLFEHPTIEQLAQVIETLEQTAYASISVAENKPFYTVSSAQKRMYILNQLDGAGVSYNIPGALTLTGSLDYKALEKAFRQLIARHETLRTSFETMNGEPVQRVHDEVPFHIELLQADGADRMHTDKLVHDFVRPFDLAQAPLLRVGLIVISPEHHILLLDMHHIISDGTSIHVLIQDFIRLYAGDTLPSLRIQYKDYAAWQQEQQQSERYREQESYWLNTFAGELPVLDIPTDYPRPAVRSFEGDLLEFTLDQRQSEGLRRIAMQTESTLYMVLLAAYTALLSHYSGQEDIIVGSPIAGRSHADLGSLIGMFVNTLAIRNYPEGGKTFRDYVLEVKDNALKAFGHQDYPFEELVDKLGVDRDLSRNPLFDTLFALQNLEQKEQQLAGLQLTSYPSEQTTAKFDLSLLALEDGEEIICGLQYGTRLYKRETIERLALHFQQLIHVVIEQPDIVLSAIEIVSSQEKEQIVQQFNDTAADYPYPCDQAVHVLFEEQAALSPDRVAITFASTQLTYRELNERSNRLARILASHGIRRGLEPEIQRVGIMAERSIELIVGMLAILKAGGAYVPIDADYPEERIRYLLEDSGAQLLLVQRREQVLFEPGIPVIALSDDPEWSSEPELNTHADESAAISTDGSSSDLAHVIYTSGTTGKPKGVMIGHRNVVRLVKNQSYATFDENTRMLQIGAVVFDASTFEIWGTLLNGGQLYVVSHDTILDAAKLKQTIDKYRINTMFMTAALFNQHSQQDIGVFASLKELLVGGDVLSVPHVNRVLKEYPHLRLINAYGPTENTTFSTTYDITEAQAQSVPIGRPIHHSTAYVVNRSLKLQPVGAWGELIVGGDGVALGYLNRSELTAEKFIESPFRPGEYCYRTGDLVRWRADGVLEYKGRMDEQVKIRGYRIELGEIETRLSTIAGVKESVVTVQQDDNGQKQLCAYFVTDSELSASDIRNVLSQDLPGYMVPSYFVQLSRLPLTPNGKVDRKALPAPEHNVDTGVNYVAPETAIQQALAAAWGAILGIRQVGIQDNFFHLGGDSIKAIQVSSRLFQAGYKLDMKDLFKYPTIAGLSPYIQPVNRLAKQGEVTGNVVLTPVQRWFFEQQAAEPHYFNQSVMLYRQEGYDEQALRQALDQITAHHDALRMVFRSSENRYIAWNRGVGEGEPYDLESFDYRDFATSEKDLAKIIETKCNEIQSGISLSEGPLMRLGLFRCPDGDHLLIVIHHLVVDGVSWRILFEDLATAYEQASKGERVIQLPHKTDSFQTWAEQLHAYANSPAIERERAYWKELAQAELVSLPQDYGHNEHEKPLMGDSESVTAVWTSEETEQLLKQANRAYRTEVNDLLLTAVGMALQAWCGNERFLIHLEGHGREAIFPEADITRTVGWFTSQYPVLLDMAEEQSLSQRIKHVKEGLRGIPQKGIGYGVLKYLADRQGQAASIALFEADPEISFNYLGQFDQDMKGNDLQSSPYSGGMPLSPTMARTYTLDFGGIISGGQLGLTISYSRTSYRAETIERLARLLESSLREILAHCIHKEHPELTPSDISYKGMSIEGLDSLLSEMGTAGEVDNIYTLTPMQKGMLFHSQLDSQAAMNDAYFEQVSYDMRDQLDIRAFADSLNILVRRHEALRTHFYFGRDTEPLQVVYRSRDCGFYYEDLRELDVETRDTWLKSFKLEDKARGFDLRRDVLLRVAVLRTGEDSYHFVWSFHHIVMDGWCLSLVNKEVFESYAALQEGRVPELAPAVPYSSFIEWLEAQDREASADYWRSYLSGYEQQTALPAVKTGRKNEGYTASDWVTDLEHELTLRVEETAKRYQVTMNTLLQTAWGIVLQKYNNHNDVVFGSVVSGRPSDIIGVEDIIGLFINTIPVRVRTEPGETFAEVMKNMQEQALASHTYDTYPLFEIQALTDQKQDLINHIMVFENYPVDEQVEELGNDGQSTFTISNVVATEQTNYDLSVVVMPGEGIKIRFMYNALSYDQAGIERLYGHFVRLLEQILLNPNVCVEELELVTAAEKQQITGEFNDTASAYPRNQTIHKLFEEQAERTPDHVAVVLGHQSLTYRELNERANRLARTLRAEGVQPDQPVGILVQRSLEMIVGIYAILKAGGAYVPIDPEYPVDRIRFMLEDSGAKLVLTQAQVAEQASLSFDGQVLVLDGPEQDGKDIYHEDGSNLEPLAGPHHVAYVIYTSGSTGKPKGVMVEHHSVINRILWMHDRYGLGAEDTILQKTTFTFDVSVWELFWWSMVGSKVSLLPVGGEKNPEDIVDAIARNGVTTMHFVPAMLHAFLEYVEQQPREVIQAKLGTLRHVFASGEALPLQYVARFQRLVSSLAGAKLINLYGPTEATVDVSYFDCEPTEEYTVIPIGKPIQNIRLYIVKEGTEQLQPIGVAGELCIGGVGVARGYLNRPELTAEKFVVDPFAGGEAGYERMYRTGDLARWMPNGDIEYLGRIDHQVKIRGYRIELGEVEARLASVPSVRDSVVIALQDGAGQQQLCAYFTADEQLTIREIRSALFAALPGYMIPSAFVQLDRIPLTTNGKIDRKALPVPDKALHTGTEYVAPRTDVEQLLAAIWQEVLEIPQVGIHDDFFTLGGHSLKVLELVRKVHLATDIELPIRSVLEFPTIEEQALALLKSDLEYKADSPIIRLNEHGPVSIFCFPPMLGYGLSFAELAKQLDQDAVVYGLEFVEDAADEHEMLTRYVDLIVSTQAQGPYVLLGYSIGGNLAHKVADTLERQGHAVSDIFMLDSVKRTEARPFTAEETEHDIHAMLEQVPESYRELLNDTYQRKMIAYAVYGNQLVNTETVQANIHGFVAVGSEMVKGTGDNRLLWKDATQGSYEEHSLIGSHYELLEPGFVEENAKCIRAAIQSIARSTGQNMALGSSKSMVDDMSGIR</sequence>
<dbReference type="InterPro" id="IPR025110">
    <property type="entry name" value="AMP-bd_C"/>
</dbReference>
<dbReference type="InterPro" id="IPR020845">
    <property type="entry name" value="AMP-binding_CS"/>
</dbReference>
<dbReference type="OrthoDB" id="9765680at2"/>
<dbReference type="InterPro" id="IPR036736">
    <property type="entry name" value="ACP-like_sf"/>
</dbReference>
<keyword evidence="5" id="KW-0436">Ligase</keyword>
<dbReference type="InterPro" id="IPR006162">
    <property type="entry name" value="Ppantetheine_attach_site"/>
</dbReference>
<evidence type="ECO:0000256" key="8">
    <source>
        <dbReference type="ARBA" id="ARBA00023268"/>
    </source>
</evidence>
<dbReference type="Pfam" id="PF00975">
    <property type="entry name" value="Thioesterase"/>
    <property type="match status" value="1"/>
</dbReference>
<dbReference type="FunFam" id="2.30.38.10:FF:000001">
    <property type="entry name" value="Non-ribosomal peptide synthetase PvdI"/>
    <property type="match status" value="2"/>
</dbReference>
<dbReference type="FunFam" id="3.40.50.980:FF:000002">
    <property type="entry name" value="Enterobactin synthetase component F"/>
    <property type="match status" value="1"/>
</dbReference>